<keyword evidence="4" id="KW-1185">Reference proteome</keyword>
<dbReference type="AlphaFoldDB" id="A0A7D4NRS1"/>
<sequence>MQLFRSAALLAVVSIFSFSLFSTSAQAQDPFFDESFGNYQEDLVTAEEDGKKGVFMFFYMDECPFCHRMRTTIMQEPDVIKLYRDNFLTFMHDIEGSNEVVDFMGNHMTAQELAEKVFRVRATPVMIIFGLDGKPIVRYTGPTRTKEEFKWLAEYVLDGSYQKQSFTAYKRERKKAAR</sequence>
<evidence type="ECO:0000259" key="2">
    <source>
        <dbReference type="PROSITE" id="PS51352"/>
    </source>
</evidence>
<evidence type="ECO:0000313" key="4">
    <source>
        <dbReference type="Proteomes" id="UP000504724"/>
    </source>
</evidence>
<evidence type="ECO:0000313" key="3">
    <source>
        <dbReference type="EMBL" id="QKI89457.1"/>
    </source>
</evidence>
<dbReference type="PROSITE" id="PS51352">
    <property type="entry name" value="THIOREDOXIN_2"/>
    <property type="match status" value="1"/>
</dbReference>
<dbReference type="InterPro" id="IPR036249">
    <property type="entry name" value="Thioredoxin-like_sf"/>
</dbReference>
<feature type="chain" id="PRO_5028881902" evidence="1">
    <location>
        <begin position="28"/>
        <end position="178"/>
    </location>
</feature>
<protein>
    <submittedName>
        <fullName evidence="3">Thioredoxin fold domain-containing protein</fullName>
    </submittedName>
</protein>
<proteinExistence type="predicted"/>
<organism evidence="3 4">
    <name type="scientific">Thiomicrorhabdus xiamenensis</name>
    <dbReference type="NCBI Taxonomy" id="2739063"/>
    <lineage>
        <taxon>Bacteria</taxon>
        <taxon>Pseudomonadati</taxon>
        <taxon>Pseudomonadota</taxon>
        <taxon>Gammaproteobacteria</taxon>
        <taxon>Thiotrichales</taxon>
        <taxon>Piscirickettsiaceae</taxon>
        <taxon>Thiomicrorhabdus</taxon>
    </lineage>
</organism>
<dbReference type="KEGG" id="txa:HQN79_07700"/>
<feature type="signal peptide" evidence="1">
    <location>
        <begin position="1"/>
        <end position="27"/>
    </location>
</feature>
<dbReference type="Gene3D" id="3.40.30.10">
    <property type="entry name" value="Glutaredoxin"/>
    <property type="match status" value="1"/>
</dbReference>
<name>A0A7D4NRS1_9GAMM</name>
<reference evidence="3 4" key="1">
    <citation type="submission" date="2020-05" db="EMBL/GenBank/DDBJ databases">
        <title>Thiomicrorhabdus sediminis sp.nov. and Thiomicrorhabdus xiamenensis sp.nov., novel sulfur-oxidizing bacteria isolated from coastal sediment.</title>
        <authorList>
            <person name="Liu X."/>
        </authorList>
    </citation>
    <scope>NUCLEOTIDE SEQUENCE [LARGE SCALE GENOMIC DNA]</scope>
    <source>
        <strain evidence="3 4">G2</strain>
    </source>
</reference>
<evidence type="ECO:0000256" key="1">
    <source>
        <dbReference type="SAM" id="SignalP"/>
    </source>
</evidence>
<dbReference type="Proteomes" id="UP000504724">
    <property type="component" value="Chromosome"/>
</dbReference>
<dbReference type="Pfam" id="PF13098">
    <property type="entry name" value="Thioredoxin_2"/>
    <property type="match status" value="1"/>
</dbReference>
<accession>A0A7D4NRS1</accession>
<dbReference type="RefSeq" id="WP_173285355.1">
    <property type="nucleotide sequence ID" value="NZ_CP054020.1"/>
</dbReference>
<dbReference type="EMBL" id="CP054020">
    <property type="protein sequence ID" value="QKI89457.1"/>
    <property type="molecule type" value="Genomic_DNA"/>
</dbReference>
<keyword evidence="1" id="KW-0732">Signal</keyword>
<gene>
    <name evidence="3" type="ORF">HQN79_07700</name>
</gene>
<dbReference type="InterPro" id="IPR012336">
    <property type="entry name" value="Thioredoxin-like_fold"/>
</dbReference>
<feature type="domain" description="Thioredoxin" evidence="2">
    <location>
        <begin position="9"/>
        <end position="158"/>
    </location>
</feature>
<dbReference type="SUPFAM" id="SSF52833">
    <property type="entry name" value="Thioredoxin-like"/>
    <property type="match status" value="1"/>
</dbReference>
<dbReference type="InterPro" id="IPR013766">
    <property type="entry name" value="Thioredoxin_domain"/>
</dbReference>